<dbReference type="OrthoDB" id="10251424at2759"/>
<evidence type="ECO:0000256" key="11">
    <source>
        <dbReference type="ARBA" id="ARBA00023049"/>
    </source>
</evidence>
<keyword evidence="10" id="KW-0809">Transit peptide</keyword>
<sequence length="469" mass="52382">MSFLRQGLLKSKSALKLTNSLNATFATAGKAKTQVTTLPNGFTIATERDPNVKTATVGVWINAGSRLETAQDNGSAHFLEHMAFKGTKSRAQHDIELQIENLGSHLNAYTSREQTVYYAKAFEKNIPQAVDILADILQNSKLDEAAIERERDVIIREQQEVEKITEEVVFDHLHATAFQNSSLGYTILGPKENILSIQKRDLEQYISRNYRADRMVLVGAGSVNHDELVKLAEKKFSGLKPSEPPVSIQTLKDHPPRFWGSEVRVRNDDMNQAHIALAVESVGWSHPDYYTMLTLQSIVGNWDRSLGSNGSTSSRLSYTVAKHNLANQYMTFNTSYNDTGLWGTYLVSENVTCLDDLIHFTLKEWSRLSTSVTEAEVERTKQQLKTSLLLNLDGTTAVAEDIGRHMLTLGRRVEPSEVAAAVDRITAKDVHRVAYERLWDNEVAVVGVGPVNGLPDYLRVRGAMSFMRS</sequence>
<comment type="cofactor">
    <cofactor evidence="2">
        <name>Zn(2+)</name>
        <dbReference type="ChEBI" id="CHEBI:29105"/>
    </cofactor>
</comment>
<evidence type="ECO:0000259" key="17">
    <source>
        <dbReference type="Pfam" id="PF05193"/>
    </source>
</evidence>
<dbReference type="Proteomes" id="UP000245383">
    <property type="component" value="Unassembled WGS sequence"/>
</dbReference>
<evidence type="ECO:0000256" key="7">
    <source>
        <dbReference type="ARBA" id="ARBA00022723"/>
    </source>
</evidence>
<organism evidence="18 19">
    <name type="scientific">Smittium simulii</name>
    <dbReference type="NCBI Taxonomy" id="133385"/>
    <lineage>
        <taxon>Eukaryota</taxon>
        <taxon>Fungi</taxon>
        <taxon>Fungi incertae sedis</taxon>
        <taxon>Zoopagomycota</taxon>
        <taxon>Kickxellomycotina</taxon>
        <taxon>Harpellomycetes</taxon>
        <taxon>Harpellales</taxon>
        <taxon>Legeriomycetaceae</taxon>
        <taxon>Smittium</taxon>
    </lineage>
</organism>
<feature type="domain" description="Peptidase M16 N-terminal" evidence="16">
    <location>
        <begin position="44"/>
        <end position="191"/>
    </location>
</feature>
<evidence type="ECO:0000256" key="14">
    <source>
        <dbReference type="ARBA" id="ARBA00045757"/>
    </source>
</evidence>
<dbReference type="Gene3D" id="3.30.830.10">
    <property type="entry name" value="Metalloenzyme, LuxS/M16 peptidase-like"/>
    <property type="match status" value="2"/>
</dbReference>
<keyword evidence="11" id="KW-0482">Metalloprotease</keyword>
<accession>A0A2T9YEH4</accession>
<proteinExistence type="inferred from homology"/>
<dbReference type="InterPro" id="IPR007863">
    <property type="entry name" value="Peptidase_M16_C"/>
</dbReference>
<dbReference type="PANTHER" id="PTHR11851">
    <property type="entry name" value="METALLOPROTEASE"/>
    <property type="match status" value="1"/>
</dbReference>
<feature type="domain" description="Peptidase M16 C-terminal" evidence="17">
    <location>
        <begin position="196"/>
        <end position="384"/>
    </location>
</feature>
<dbReference type="PANTHER" id="PTHR11851:SF149">
    <property type="entry name" value="GH01077P"/>
    <property type="match status" value="1"/>
</dbReference>
<dbReference type="GO" id="GO:0005759">
    <property type="term" value="C:mitochondrial matrix"/>
    <property type="evidence" value="ECO:0007669"/>
    <property type="project" value="UniProtKB-ARBA"/>
</dbReference>
<gene>
    <name evidence="18" type="ORF">BB561_004738</name>
</gene>
<name>A0A2T9YEH4_9FUNG</name>
<protein>
    <recommendedName>
        <fullName evidence="5">mitochondrial processing peptidase</fullName>
        <ecNumber evidence="5">3.4.24.64</ecNumber>
    </recommendedName>
    <alternativeName>
        <fullName evidence="13">Beta-MPP</fullName>
    </alternativeName>
</protein>
<dbReference type="EC" id="3.4.24.64" evidence="5"/>
<dbReference type="FunFam" id="3.30.830.10:FF:000001">
    <property type="entry name" value="Mitochondrial-processing peptidase subunit beta, mitochondrial"/>
    <property type="match status" value="1"/>
</dbReference>
<dbReference type="GO" id="GO:0046872">
    <property type="term" value="F:metal ion binding"/>
    <property type="evidence" value="ECO:0007669"/>
    <property type="project" value="UniProtKB-KW"/>
</dbReference>
<evidence type="ECO:0000256" key="12">
    <source>
        <dbReference type="ARBA" id="ARBA00023128"/>
    </source>
</evidence>
<evidence type="ECO:0000256" key="5">
    <source>
        <dbReference type="ARBA" id="ARBA00012299"/>
    </source>
</evidence>
<evidence type="ECO:0000259" key="16">
    <source>
        <dbReference type="Pfam" id="PF00675"/>
    </source>
</evidence>
<evidence type="ECO:0000256" key="2">
    <source>
        <dbReference type="ARBA" id="ARBA00001947"/>
    </source>
</evidence>
<evidence type="ECO:0000256" key="13">
    <source>
        <dbReference type="ARBA" id="ARBA00031018"/>
    </source>
</evidence>
<dbReference type="FunFam" id="3.30.830.10:FF:000002">
    <property type="entry name" value="Mitochondrial-processing peptidase subunit beta"/>
    <property type="match status" value="1"/>
</dbReference>
<evidence type="ECO:0000256" key="4">
    <source>
        <dbReference type="ARBA" id="ARBA00007261"/>
    </source>
</evidence>
<dbReference type="EMBL" id="MBFR01000240">
    <property type="protein sequence ID" value="PVU90741.1"/>
    <property type="molecule type" value="Genomic_DNA"/>
</dbReference>
<dbReference type="GO" id="GO:0006627">
    <property type="term" value="P:protein processing involved in protein targeting to mitochondrion"/>
    <property type="evidence" value="ECO:0007669"/>
    <property type="project" value="TreeGrafter"/>
</dbReference>
<dbReference type="InterPro" id="IPR011249">
    <property type="entry name" value="Metalloenz_LuxS/M16"/>
</dbReference>
<evidence type="ECO:0000256" key="15">
    <source>
        <dbReference type="RuleBase" id="RU004447"/>
    </source>
</evidence>
<comment type="function">
    <text evidence="14">Catalytic subunit of the essential mitochondrial processing protease (MPP), which cleaves the mitochondrial sequence off newly imported precursors proteins. Preferentially, cleaves after an arginine at position P2.</text>
</comment>
<keyword evidence="7" id="KW-0479">Metal-binding</keyword>
<comment type="similarity">
    <text evidence="4 15">Belongs to the peptidase M16 family.</text>
</comment>
<keyword evidence="8" id="KW-0378">Hydrolase</keyword>
<dbReference type="InterPro" id="IPR050361">
    <property type="entry name" value="MPP/UQCRC_Complex"/>
</dbReference>
<dbReference type="InterPro" id="IPR011765">
    <property type="entry name" value="Pept_M16_N"/>
</dbReference>
<dbReference type="GO" id="GO:0004222">
    <property type="term" value="F:metalloendopeptidase activity"/>
    <property type="evidence" value="ECO:0007669"/>
    <property type="project" value="UniProtKB-EC"/>
</dbReference>
<dbReference type="STRING" id="133385.A0A2T9YEH4"/>
<evidence type="ECO:0000256" key="10">
    <source>
        <dbReference type="ARBA" id="ARBA00022946"/>
    </source>
</evidence>
<keyword evidence="9" id="KW-0862">Zinc</keyword>
<keyword evidence="6" id="KW-0645">Protease</keyword>
<evidence type="ECO:0000313" key="19">
    <source>
        <dbReference type="Proteomes" id="UP000245383"/>
    </source>
</evidence>
<keyword evidence="19" id="KW-1185">Reference proteome</keyword>
<evidence type="ECO:0000256" key="6">
    <source>
        <dbReference type="ARBA" id="ARBA00022670"/>
    </source>
</evidence>
<dbReference type="SUPFAM" id="SSF63411">
    <property type="entry name" value="LuxS/MPP-like metallohydrolase"/>
    <property type="match status" value="2"/>
</dbReference>
<keyword evidence="12" id="KW-0496">Mitochondrion</keyword>
<dbReference type="AlphaFoldDB" id="A0A2T9YEH4"/>
<evidence type="ECO:0000256" key="1">
    <source>
        <dbReference type="ARBA" id="ARBA00001098"/>
    </source>
</evidence>
<dbReference type="PROSITE" id="PS00143">
    <property type="entry name" value="INSULINASE"/>
    <property type="match status" value="1"/>
</dbReference>
<evidence type="ECO:0000313" key="18">
    <source>
        <dbReference type="EMBL" id="PVU90741.1"/>
    </source>
</evidence>
<comment type="catalytic activity">
    <reaction evidence="1">
        <text>Release of N-terminal transit peptides from precursor proteins imported into the mitochondrion, typically with Arg in position P2.</text>
        <dbReference type="EC" id="3.4.24.64"/>
    </reaction>
</comment>
<reference evidence="18 19" key="1">
    <citation type="journal article" date="2018" name="MBio">
        <title>Comparative Genomics Reveals the Core Gene Toolbox for the Fungus-Insect Symbiosis.</title>
        <authorList>
            <person name="Wang Y."/>
            <person name="Stata M."/>
            <person name="Wang W."/>
            <person name="Stajich J.E."/>
            <person name="White M.M."/>
            <person name="Moncalvo J.M."/>
        </authorList>
    </citation>
    <scope>NUCLEOTIDE SEQUENCE [LARGE SCALE GENOMIC DNA]</scope>
    <source>
        <strain evidence="18 19">SWE-8-4</strain>
    </source>
</reference>
<dbReference type="InterPro" id="IPR001431">
    <property type="entry name" value="Pept_M16_Zn_BS"/>
</dbReference>
<comment type="subcellular location">
    <subcellularLocation>
        <location evidence="3">Mitochondrion</location>
    </subcellularLocation>
</comment>
<dbReference type="Pfam" id="PF00675">
    <property type="entry name" value="Peptidase_M16"/>
    <property type="match status" value="1"/>
</dbReference>
<evidence type="ECO:0000256" key="8">
    <source>
        <dbReference type="ARBA" id="ARBA00022801"/>
    </source>
</evidence>
<dbReference type="Pfam" id="PF05193">
    <property type="entry name" value="Peptidase_M16_C"/>
    <property type="match status" value="1"/>
</dbReference>
<comment type="caution">
    <text evidence="18">The sequence shown here is derived from an EMBL/GenBank/DDBJ whole genome shotgun (WGS) entry which is preliminary data.</text>
</comment>
<evidence type="ECO:0000256" key="9">
    <source>
        <dbReference type="ARBA" id="ARBA00022833"/>
    </source>
</evidence>
<evidence type="ECO:0000256" key="3">
    <source>
        <dbReference type="ARBA" id="ARBA00004173"/>
    </source>
</evidence>